<organism evidence="2">
    <name type="scientific">uncultured Sphingopyxis sp</name>
    <dbReference type="NCBI Taxonomy" id="310581"/>
    <lineage>
        <taxon>Bacteria</taxon>
        <taxon>Pseudomonadati</taxon>
        <taxon>Pseudomonadota</taxon>
        <taxon>Alphaproteobacteria</taxon>
        <taxon>Sphingomonadales</taxon>
        <taxon>Sphingomonadaceae</taxon>
        <taxon>Sphingopyxis</taxon>
        <taxon>environmental samples</taxon>
    </lineage>
</organism>
<evidence type="ECO:0000256" key="1">
    <source>
        <dbReference type="SAM" id="MobiDB-lite"/>
    </source>
</evidence>
<reference evidence="2" key="1">
    <citation type="submission" date="2016-03" db="EMBL/GenBank/DDBJ databases">
        <authorList>
            <person name="Ploux O."/>
        </authorList>
    </citation>
    <scope>NUCLEOTIDE SEQUENCE</scope>
    <source>
        <strain evidence="2">UC10</strain>
    </source>
</reference>
<protein>
    <submittedName>
        <fullName evidence="2">Uncharacterized protein</fullName>
    </submittedName>
</protein>
<evidence type="ECO:0000313" key="2">
    <source>
        <dbReference type="EMBL" id="SBV34472.1"/>
    </source>
</evidence>
<dbReference type="KEGG" id="sphu:SPPYR_3357"/>
<gene>
    <name evidence="2" type="ORF">SPPYR_3357</name>
</gene>
<feature type="region of interest" description="Disordered" evidence="1">
    <location>
        <begin position="1"/>
        <end position="68"/>
    </location>
</feature>
<sequence length="68" mass="7214">MNHPLHFRGGAVRLGPAQPGLSRAGWGPSALRNLDSPHPNPVSGKPSPGRFRSCRGHDRPDTPEGEGL</sequence>
<proteinExistence type="predicted"/>
<accession>A0A1Y5PWT6</accession>
<dbReference type="AlphaFoldDB" id="A0A1Y5PWT6"/>
<name>A0A1Y5PWT6_9SPHN</name>
<dbReference type="EMBL" id="LT598653">
    <property type="protein sequence ID" value="SBV34472.1"/>
    <property type="molecule type" value="Genomic_DNA"/>
</dbReference>